<feature type="domain" description="RING-type" evidence="19">
    <location>
        <begin position="35"/>
        <end position="73"/>
    </location>
</feature>
<dbReference type="GeneID" id="28833061"/>
<comment type="similarity">
    <text evidence="4 17">Belongs to the RAD18 family.</text>
</comment>
<comment type="pathway">
    <text evidence="3 17">Protein modification; protein ubiquitination.</text>
</comment>
<protein>
    <recommendedName>
        <fullName evidence="6 17">Postreplication repair E3 ubiquitin-protein ligase RAD18</fullName>
        <ecNumber evidence="5 17">2.3.2.27</ecNumber>
    </recommendedName>
    <alternativeName>
        <fullName evidence="17">RING-type E3 ubiquitin transferase RAD18</fullName>
    </alternativeName>
</protein>
<sequence length="432" mass="47747">MDGASKDDALEVPDSTDWLETPLRSLAQVDSALRCQVCRDFYTTPMITSCSHTFCSLCIRRSLNNDGKCPACRAPEQAMKLRNNNAMEDLVDAFKRARPDVLAFARTPTSIPTSSASKRSLEEVDDGGEDMSPQKRRRSERTKSSSQKVISVADSDEEYTLDDTIPCPICEQKVVLAHINKHIDDGCPEEPRVTVTKSLSRSSRSTANPTPSTEKPSARPERLAQISYSMIKDNPLRKKLTDAGLSAAGNRQLLERRYTEWVTLWNANCDATKPKSKADLKRELDIWERTQGGRATVSSATQMGSQIRNKDFNGKGWATDYSNDFQQLIANARRNTKAPSSAPTPSEPAESTTPDAGLVTDTPDVDTVMTERQVDAPIMVEDTPEKLASQTRFFHETNSEPPPSSQYQEKLEALEADAGLASNIATVRPMQP</sequence>
<evidence type="ECO:0000256" key="11">
    <source>
        <dbReference type="ARBA" id="ARBA00022786"/>
    </source>
</evidence>
<dbReference type="GO" id="GO:0006301">
    <property type="term" value="P:DNA damage tolerance"/>
    <property type="evidence" value="ECO:0007669"/>
    <property type="project" value="InterPro"/>
</dbReference>
<evidence type="ECO:0000256" key="1">
    <source>
        <dbReference type="ARBA" id="ARBA00000900"/>
    </source>
</evidence>
<dbReference type="InterPro" id="IPR017907">
    <property type="entry name" value="Znf_RING_CS"/>
</dbReference>
<evidence type="ECO:0000256" key="10">
    <source>
        <dbReference type="ARBA" id="ARBA00022771"/>
    </source>
</evidence>
<dbReference type="Proteomes" id="UP000070700">
    <property type="component" value="Unassembled WGS sequence"/>
</dbReference>
<evidence type="ECO:0000256" key="8">
    <source>
        <dbReference type="ARBA" id="ARBA00022723"/>
    </source>
</evidence>
<evidence type="ECO:0000256" key="3">
    <source>
        <dbReference type="ARBA" id="ARBA00004906"/>
    </source>
</evidence>
<dbReference type="InterPro" id="IPR006642">
    <property type="entry name" value="Rad18_UBZ4"/>
</dbReference>
<dbReference type="GO" id="GO:0061630">
    <property type="term" value="F:ubiquitin protein ligase activity"/>
    <property type="evidence" value="ECO:0007669"/>
    <property type="project" value="UniProtKB-UniRule"/>
</dbReference>
<dbReference type="GO" id="GO:0008270">
    <property type="term" value="F:zinc ion binding"/>
    <property type="evidence" value="ECO:0007669"/>
    <property type="project" value="UniProtKB-KW"/>
</dbReference>
<dbReference type="UniPathway" id="UPA00143"/>
<dbReference type="GO" id="GO:0005634">
    <property type="term" value="C:nucleus"/>
    <property type="evidence" value="ECO:0007669"/>
    <property type="project" value="UniProtKB-SubCell"/>
</dbReference>
<reference evidence="21 22" key="1">
    <citation type="submission" date="2015-10" db="EMBL/GenBank/DDBJ databases">
        <title>Full genome of DAOMC 229536 Phialocephala scopiformis, a fungal endophyte of spruce producing the potent anti-insectan compound rugulosin.</title>
        <authorList>
            <consortium name="DOE Joint Genome Institute"/>
            <person name="Walker A.K."/>
            <person name="Frasz S.L."/>
            <person name="Seifert K.A."/>
            <person name="Miller J.D."/>
            <person name="Mondo S.J."/>
            <person name="Labutti K."/>
            <person name="Lipzen A."/>
            <person name="Dockter R."/>
            <person name="Kennedy M."/>
            <person name="Grigoriev I.V."/>
            <person name="Spatafora J.W."/>
        </authorList>
    </citation>
    <scope>NUCLEOTIDE SEQUENCE [LARGE SCALE GENOMIC DNA]</scope>
    <source>
        <strain evidence="21 22">CBS 120377</strain>
    </source>
</reference>
<dbReference type="NCBIfam" id="TIGR00599">
    <property type="entry name" value="rad18"/>
    <property type="match status" value="1"/>
</dbReference>
<dbReference type="EC" id="2.3.2.27" evidence="5 17"/>
<evidence type="ECO:0000256" key="5">
    <source>
        <dbReference type="ARBA" id="ARBA00012483"/>
    </source>
</evidence>
<keyword evidence="22" id="KW-1185">Reference proteome</keyword>
<dbReference type="KEGG" id="psco:LY89DRAFT_790119"/>
<dbReference type="FunCoup" id="A0A132B570">
    <property type="interactions" value="301"/>
</dbReference>
<dbReference type="GO" id="GO:0006281">
    <property type="term" value="P:DNA repair"/>
    <property type="evidence" value="ECO:0007669"/>
    <property type="project" value="UniProtKB-KW"/>
</dbReference>
<keyword evidence="9 17" id="KW-0227">DNA damage</keyword>
<feature type="region of interest" description="Disordered" evidence="18">
    <location>
        <begin position="379"/>
        <end position="405"/>
    </location>
</feature>
<feature type="region of interest" description="Disordered" evidence="18">
    <location>
        <begin position="333"/>
        <end position="364"/>
    </location>
</feature>
<gene>
    <name evidence="21" type="ORF">LY89DRAFT_790119</name>
</gene>
<dbReference type="Gene3D" id="3.30.160.60">
    <property type="entry name" value="Classic Zinc Finger"/>
    <property type="match status" value="1"/>
</dbReference>
<dbReference type="AlphaFoldDB" id="A0A132B570"/>
<evidence type="ECO:0000256" key="6">
    <source>
        <dbReference type="ARBA" id="ARBA00015551"/>
    </source>
</evidence>
<evidence type="ECO:0000256" key="4">
    <source>
        <dbReference type="ARBA" id="ARBA00009506"/>
    </source>
</evidence>
<accession>A0A132B570</accession>
<evidence type="ECO:0000256" key="15">
    <source>
        <dbReference type="ARBA" id="ARBA00023242"/>
    </source>
</evidence>
<keyword evidence="14 17" id="KW-0234">DNA repair</keyword>
<dbReference type="EMBL" id="KQ947442">
    <property type="protein sequence ID" value="KUJ07034.1"/>
    <property type="molecule type" value="Genomic_DNA"/>
</dbReference>
<evidence type="ECO:0000256" key="7">
    <source>
        <dbReference type="ARBA" id="ARBA00022679"/>
    </source>
</evidence>
<dbReference type="InterPro" id="IPR039577">
    <property type="entry name" value="Rad18"/>
</dbReference>
<comment type="catalytic activity">
    <reaction evidence="1 17">
        <text>S-ubiquitinyl-[E2 ubiquitin-conjugating enzyme]-L-cysteine + [acceptor protein]-L-lysine = [E2 ubiquitin-conjugating enzyme]-L-cysteine + N(6)-ubiquitinyl-[acceptor protein]-L-lysine.</text>
        <dbReference type="EC" id="2.3.2.27"/>
    </reaction>
</comment>
<evidence type="ECO:0000256" key="9">
    <source>
        <dbReference type="ARBA" id="ARBA00022763"/>
    </source>
</evidence>
<feature type="region of interest" description="Disordered" evidence="18">
    <location>
        <begin position="105"/>
        <end position="150"/>
    </location>
</feature>
<keyword evidence="8 17" id="KW-0479">Metal-binding</keyword>
<feature type="region of interest" description="Disordered" evidence="18">
    <location>
        <begin position="185"/>
        <end position="220"/>
    </location>
</feature>
<dbReference type="STRING" id="149040.A0A132B570"/>
<evidence type="ECO:0000256" key="17">
    <source>
        <dbReference type="RuleBase" id="RU368093"/>
    </source>
</evidence>
<keyword evidence="11 17" id="KW-0833">Ubl conjugation pathway</keyword>
<keyword evidence="7 17" id="KW-0808">Transferase</keyword>
<proteinExistence type="inferred from homology"/>
<dbReference type="PANTHER" id="PTHR14134">
    <property type="entry name" value="E3 UBIQUITIN-PROTEIN LIGASE RAD18"/>
    <property type="match status" value="1"/>
</dbReference>
<evidence type="ECO:0000256" key="12">
    <source>
        <dbReference type="ARBA" id="ARBA00022833"/>
    </source>
</evidence>
<dbReference type="SMART" id="SM00734">
    <property type="entry name" value="ZnF_Rad18"/>
    <property type="match status" value="1"/>
</dbReference>
<comment type="subunit">
    <text evidence="17">Interacts with E2 UBC2, forming a complex with ubiquitin ligase activity.</text>
</comment>
<keyword evidence="15 17" id="KW-0539">Nucleus</keyword>
<dbReference type="SMART" id="SM00184">
    <property type="entry name" value="RING"/>
    <property type="match status" value="1"/>
</dbReference>
<dbReference type="PROSITE" id="PS50800">
    <property type="entry name" value="SAP"/>
    <property type="match status" value="1"/>
</dbReference>
<evidence type="ECO:0000313" key="22">
    <source>
        <dbReference type="Proteomes" id="UP000070700"/>
    </source>
</evidence>
<evidence type="ECO:0000256" key="16">
    <source>
        <dbReference type="PROSITE-ProRule" id="PRU00175"/>
    </source>
</evidence>
<dbReference type="InterPro" id="IPR013083">
    <property type="entry name" value="Znf_RING/FYVE/PHD"/>
</dbReference>
<dbReference type="OrthoDB" id="9049620at2759"/>
<dbReference type="InterPro" id="IPR003034">
    <property type="entry name" value="SAP_dom"/>
</dbReference>
<evidence type="ECO:0000259" key="20">
    <source>
        <dbReference type="PROSITE" id="PS50800"/>
    </source>
</evidence>
<feature type="domain" description="SAP" evidence="20">
    <location>
        <begin position="228"/>
        <end position="262"/>
    </location>
</feature>
<dbReference type="PROSITE" id="PS50089">
    <property type="entry name" value="ZF_RING_2"/>
    <property type="match status" value="1"/>
</dbReference>
<dbReference type="GO" id="GO:0003697">
    <property type="term" value="F:single-stranded DNA binding"/>
    <property type="evidence" value="ECO:0007669"/>
    <property type="project" value="UniProtKB-UniRule"/>
</dbReference>
<dbReference type="SUPFAM" id="SSF57850">
    <property type="entry name" value="RING/U-box"/>
    <property type="match status" value="1"/>
</dbReference>
<evidence type="ECO:0000256" key="18">
    <source>
        <dbReference type="SAM" id="MobiDB-lite"/>
    </source>
</evidence>
<feature type="compositionally biased region" description="Polar residues" evidence="18">
    <location>
        <begin position="195"/>
        <end position="215"/>
    </location>
</feature>
<dbReference type="SMART" id="SM00513">
    <property type="entry name" value="SAP"/>
    <property type="match status" value="1"/>
</dbReference>
<name>A0A132B570_MOLSC</name>
<evidence type="ECO:0000256" key="13">
    <source>
        <dbReference type="ARBA" id="ARBA00023125"/>
    </source>
</evidence>
<dbReference type="FunFam" id="3.30.40.10:FF:000172">
    <property type="entry name" value="E3 ubiquitin-protein ligase RAD18"/>
    <property type="match status" value="1"/>
</dbReference>
<evidence type="ECO:0000259" key="19">
    <source>
        <dbReference type="PROSITE" id="PS50089"/>
    </source>
</evidence>
<comment type="function">
    <text evidence="17">E3 RING-finger protein, member of the UBC2/RAD6 epistasis group. Associates to the E2 ubiquitin conjugating enzyme UBC2/RAD6 to form the UBC2-RAD18 ubiquitin ligase complex involved in postreplicative repair (PRR) of damaged DNA.</text>
</comment>
<evidence type="ECO:0000256" key="14">
    <source>
        <dbReference type="ARBA" id="ARBA00023204"/>
    </source>
</evidence>
<dbReference type="PANTHER" id="PTHR14134:SF2">
    <property type="entry name" value="E3 UBIQUITIN-PROTEIN LIGASE RAD18"/>
    <property type="match status" value="1"/>
</dbReference>
<dbReference type="PROSITE" id="PS00518">
    <property type="entry name" value="ZF_RING_1"/>
    <property type="match status" value="1"/>
</dbReference>
<dbReference type="GO" id="GO:0097505">
    <property type="term" value="C:Rad6-Rad18 complex"/>
    <property type="evidence" value="ECO:0007669"/>
    <property type="project" value="TreeGrafter"/>
</dbReference>
<keyword evidence="10 16" id="KW-0863">Zinc-finger</keyword>
<keyword evidence="13 17" id="KW-0238">DNA-binding</keyword>
<keyword evidence="12 17" id="KW-0862">Zinc</keyword>
<dbReference type="Pfam" id="PF13923">
    <property type="entry name" value="zf-C3HC4_2"/>
    <property type="match status" value="1"/>
</dbReference>
<organism evidence="21 22">
    <name type="scientific">Mollisia scopiformis</name>
    <name type="common">Conifer needle endophyte fungus</name>
    <name type="synonym">Phialocephala scopiformis</name>
    <dbReference type="NCBI Taxonomy" id="149040"/>
    <lineage>
        <taxon>Eukaryota</taxon>
        <taxon>Fungi</taxon>
        <taxon>Dikarya</taxon>
        <taxon>Ascomycota</taxon>
        <taxon>Pezizomycotina</taxon>
        <taxon>Leotiomycetes</taxon>
        <taxon>Helotiales</taxon>
        <taxon>Mollisiaceae</taxon>
        <taxon>Mollisia</taxon>
    </lineage>
</organism>
<evidence type="ECO:0000256" key="2">
    <source>
        <dbReference type="ARBA" id="ARBA00004123"/>
    </source>
</evidence>
<dbReference type="RefSeq" id="XP_018061389.1">
    <property type="nucleotide sequence ID" value="XM_018223335.1"/>
</dbReference>
<dbReference type="InterPro" id="IPR004580">
    <property type="entry name" value="Rad18_fungi"/>
</dbReference>
<dbReference type="InParanoid" id="A0A132B570"/>
<feature type="compositionally biased region" description="Low complexity" evidence="18">
    <location>
        <begin position="338"/>
        <end position="364"/>
    </location>
</feature>
<feature type="compositionally biased region" description="Polar residues" evidence="18">
    <location>
        <begin position="107"/>
        <end position="118"/>
    </location>
</feature>
<dbReference type="InterPro" id="IPR001841">
    <property type="entry name" value="Znf_RING"/>
</dbReference>
<evidence type="ECO:0000313" key="21">
    <source>
        <dbReference type="EMBL" id="KUJ07034.1"/>
    </source>
</evidence>
<comment type="subcellular location">
    <subcellularLocation>
        <location evidence="2 17">Nucleus</location>
    </subcellularLocation>
</comment>
<dbReference type="Gene3D" id="3.30.40.10">
    <property type="entry name" value="Zinc/RING finger domain, C3HC4 (zinc finger)"/>
    <property type="match status" value="1"/>
</dbReference>
<dbReference type="GO" id="GO:0006513">
    <property type="term" value="P:protein monoubiquitination"/>
    <property type="evidence" value="ECO:0007669"/>
    <property type="project" value="InterPro"/>
</dbReference>